<dbReference type="Proteomes" id="UP001500194">
    <property type="component" value="Unassembled WGS sequence"/>
</dbReference>
<dbReference type="Gene3D" id="1.10.600.10">
    <property type="entry name" value="Farnesyl Diphosphate Synthase"/>
    <property type="match status" value="1"/>
</dbReference>
<dbReference type="InterPro" id="IPR000092">
    <property type="entry name" value="Polyprenyl_synt"/>
</dbReference>
<gene>
    <name evidence="4" type="ORF">GCM10009019_01520</name>
</gene>
<evidence type="ECO:0000256" key="3">
    <source>
        <dbReference type="RuleBase" id="RU004466"/>
    </source>
</evidence>
<dbReference type="Pfam" id="PF00348">
    <property type="entry name" value="polyprenyl_synt"/>
    <property type="match status" value="1"/>
</dbReference>
<dbReference type="InterPro" id="IPR033749">
    <property type="entry name" value="Polyprenyl_synt_CS"/>
</dbReference>
<evidence type="ECO:0000256" key="1">
    <source>
        <dbReference type="ARBA" id="ARBA00022723"/>
    </source>
</evidence>
<dbReference type="GO" id="GO:0008299">
    <property type="term" value="P:isoprenoid biosynthetic process"/>
    <property type="evidence" value="ECO:0007669"/>
    <property type="project" value="InterPro"/>
</dbReference>
<dbReference type="CDD" id="cd00685">
    <property type="entry name" value="Trans_IPPS_HT"/>
    <property type="match status" value="1"/>
</dbReference>
<keyword evidence="1" id="KW-0479">Metal-binding</keyword>
<keyword evidence="2" id="KW-0460">Magnesium</keyword>
<comment type="caution">
    <text evidence="4">The sequence shown here is derived from an EMBL/GenBank/DDBJ whole genome shotgun (WGS) entry which is preliminary data.</text>
</comment>
<dbReference type="PANTHER" id="PTHR12001">
    <property type="entry name" value="GERANYLGERANYL PYROPHOSPHATE SYNTHASE"/>
    <property type="match status" value="1"/>
</dbReference>
<keyword evidence="5" id="KW-1185">Reference proteome</keyword>
<protein>
    <submittedName>
        <fullName evidence="4">Uncharacterized protein</fullName>
    </submittedName>
</protein>
<dbReference type="PANTHER" id="PTHR12001:SF44">
    <property type="entry name" value="GERANYLGERANYL PYROPHOSPHATE SYNTHASE"/>
    <property type="match status" value="1"/>
</dbReference>
<name>A0AAV3SXK0_9EURY</name>
<dbReference type="AlphaFoldDB" id="A0AAV3SXK0"/>
<dbReference type="PROSITE" id="PS00723">
    <property type="entry name" value="POLYPRENYL_SYNTHASE_1"/>
    <property type="match status" value="1"/>
</dbReference>
<proteinExistence type="inferred from homology"/>
<reference evidence="4 5" key="1">
    <citation type="journal article" date="2019" name="Int. J. Syst. Evol. Microbiol.">
        <title>The Global Catalogue of Microorganisms (GCM) 10K type strain sequencing project: providing services to taxonomists for standard genome sequencing and annotation.</title>
        <authorList>
            <consortium name="The Broad Institute Genomics Platform"/>
            <consortium name="The Broad Institute Genome Sequencing Center for Infectious Disease"/>
            <person name="Wu L."/>
            <person name="Ma J."/>
        </authorList>
    </citation>
    <scope>NUCLEOTIDE SEQUENCE [LARGE SCALE GENOMIC DNA]</scope>
    <source>
        <strain evidence="4 5">JCM 16327</strain>
    </source>
</reference>
<dbReference type="SUPFAM" id="SSF48576">
    <property type="entry name" value="Terpenoid synthases"/>
    <property type="match status" value="1"/>
</dbReference>
<accession>A0AAV3SXK0</accession>
<comment type="similarity">
    <text evidence="3">Belongs to the FPP/GGPP synthase family.</text>
</comment>
<dbReference type="SFLD" id="SFLDS00005">
    <property type="entry name" value="Isoprenoid_Synthase_Type_I"/>
    <property type="match status" value="1"/>
</dbReference>
<evidence type="ECO:0000313" key="4">
    <source>
        <dbReference type="EMBL" id="GAA0643456.1"/>
    </source>
</evidence>
<evidence type="ECO:0000256" key="2">
    <source>
        <dbReference type="ARBA" id="ARBA00022842"/>
    </source>
</evidence>
<keyword evidence="3" id="KW-0808">Transferase</keyword>
<dbReference type="GO" id="GO:0004659">
    <property type="term" value="F:prenyltransferase activity"/>
    <property type="evidence" value="ECO:0007669"/>
    <property type="project" value="InterPro"/>
</dbReference>
<dbReference type="InterPro" id="IPR008949">
    <property type="entry name" value="Isoprenoid_synthase_dom_sf"/>
</dbReference>
<sequence length="363" mass="40435">MRGDILSWGMRETLAEWRPAVDEAIARVLPRDPDEAYVAEFFGDARYEYDADALAEGLHDPVWDLLDRGGKRWRAVAFLRIIEGLGGDPERFLPYATVPEILHNGTIIVDDVEDGATLRRGEEALHHRYGEDVALNAGNALYFIPLKVVSRNPAELDDETRLAVYEMLTYELNRTHLGQGMDIHWHNEDGVNLTEAEYMEMCACKTGCLGRIVGRLAAIVTHQPPAIEDALADYMETLCIAFQIGDDILDIEHSLDRAGDFGKAFGNDIHEGKKTLMTVHAVENAEADAASRLETILASDDTTDEMVLDAIDIIQETGSLSYARERALDLAADARDHLVDVPLTPDAQADLEEFTRFVVERDV</sequence>
<dbReference type="EMBL" id="BAAADU010000002">
    <property type="protein sequence ID" value="GAA0643456.1"/>
    <property type="molecule type" value="Genomic_DNA"/>
</dbReference>
<dbReference type="GO" id="GO:0046872">
    <property type="term" value="F:metal ion binding"/>
    <property type="evidence" value="ECO:0007669"/>
    <property type="project" value="UniProtKB-KW"/>
</dbReference>
<evidence type="ECO:0000313" key="5">
    <source>
        <dbReference type="Proteomes" id="UP001500194"/>
    </source>
</evidence>
<organism evidence="4 5">
    <name type="scientific">Salarchaeum japonicum</name>
    <dbReference type="NCBI Taxonomy" id="555573"/>
    <lineage>
        <taxon>Archaea</taxon>
        <taxon>Methanobacteriati</taxon>
        <taxon>Methanobacteriota</taxon>
        <taxon>Stenosarchaea group</taxon>
        <taxon>Halobacteria</taxon>
        <taxon>Halobacteriales</taxon>
        <taxon>Halobacteriaceae</taxon>
    </lineage>
</organism>